<protein>
    <submittedName>
        <fullName evidence="4">DUF4129 domain-containing protein</fullName>
    </submittedName>
</protein>
<dbReference type="RefSeq" id="WP_120040160.1">
    <property type="nucleotide sequence ID" value="NZ_QZFU01000016.1"/>
</dbReference>
<keyword evidence="2" id="KW-0472">Membrane</keyword>
<evidence type="ECO:0000259" key="3">
    <source>
        <dbReference type="Pfam" id="PF13559"/>
    </source>
</evidence>
<organism evidence="4 5">
    <name type="scientific">Nocardia panacis</name>
    <dbReference type="NCBI Taxonomy" id="2340916"/>
    <lineage>
        <taxon>Bacteria</taxon>
        <taxon>Bacillati</taxon>
        <taxon>Actinomycetota</taxon>
        <taxon>Actinomycetes</taxon>
        <taxon>Mycobacteriales</taxon>
        <taxon>Nocardiaceae</taxon>
        <taxon>Nocardia</taxon>
    </lineage>
</organism>
<evidence type="ECO:0000256" key="1">
    <source>
        <dbReference type="SAM" id="MobiDB-lite"/>
    </source>
</evidence>
<dbReference type="OrthoDB" id="3389322at2"/>
<accession>A0A3A4KAX7</accession>
<evidence type="ECO:0000313" key="5">
    <source>
        <dbReference type="Proteomes" id="UP000266677"/>
    </source>
</evidence>
<feature type="compositionally biased region" description="Basic and acidic residues" evidence="1">
    <location>
        <begin position="59"/>
        <end position="73"/>
    </location>
</feature>
<comment type="caution">
    <text evidence="4">The sequence shown here is derived from an EMBL/GenBank/DDBJ whole genome shotgun (WGS) entry which is preliminary data.</text>
</comment>
<feature type="region of interest" description="Disordered" evidence="1">
    <location>
        <begin position="121"/>
        <end position="152"/>
    </location>
</feature>
<evidence type="ECO:0000313" key="4">
    <source>
        <dbReference type="EMBL" id="RJO77040.1"/>
    </source>
</evidence>
<feature type="region of interest" description="Disordered" evidence="1">
    <location>
        <begin position="59"/>
        <end position="80"/>
    </location>
</feature>
<feature type="domain" description="Protein-glutamine gamma-glutamyltransferase-like C-terminal" evidence="3">
    <location>
        <begin position="47"/>
        <end position="117"/>
    </location>
</feature>
<keyword evidence="2" id="KW-1133">Transmembrane helix</keyword>
<dbReference type="AlphaFoldDB" id="A0A3A4KAX7"/>
<dbReference type="Pfam" id="PF13559">
    <property type="entry name" value="DUF4129"/>
    <property type="match status" value="1"/>
</dbReference>
<evidence type="ECO:0000256" key="2">
    <source>
        <dbReference type="SAM" id="Phobius"/>
    </source>
</evidence>
<dbReference type="EMBL" id="QZFU01000016">
    <property type="protein sequence ID" value="RJO77040.1"/>
    <property type="molecule type" value="Genomic_DNA"/>
</dbReference>
<gene>
    <name evidence="4" type="ORF">D5S18_12685</name>
</gene>
<keyword evidence="5" id="KW-1185">Reference proteome</keyword>
<feature type="region of interest" description="Disordered" evidence="1">
    <location>
        <begin position="1"/>
        <end position="42"/>
    </location>
</feature>
<reference evidence="4 5" key="1">
    <citation type="submission" date="2018-09" db="EMBL/GenBank/DDBJ databases">
        <title>YIM PH21274 draft genome.</title>
        <authorList>
            <person name="Miao C."/>
        </authorList>
    </citation>
    <scope>NUCLEOTIDE SEQUENCE [LARGE SCALE GENOMIC DNA]</scope>
    <source>
        <strain evidence="4 5">YIM PH 21724</strain>
    </source>
</reference>
<sequence>MTESQQTDPRKIGAAPPPPRLGSAEQHRQAAESAAHHRDFDRAVRERFRAVLRGMEQRDMLEVRRSRTARETPDEASTVLSPELADELRPAAASFDEVVYGGRRATEDEYRRIELADRYSAAAPPPAPEPVEDELAEQSPRHRRRRGRLTPPPIPQWLRDPKLWIGVLVALVLALLIWGLLHLGQAPSAPTPPTLPKPPTEMPPLPKDFGDGSDSIFSRLPAALAFGALQLLIAAGVLAWWRGRRRGALVGEPRPVEVAAGELLAGQAGLYRRSRDYEHIAGKLRAATLRRLRPVLGMAADAPPDRLVATIAARAGAHPDLVGTALYGPVPDPSALRLVAAQLDWIESEI</sequence>
<proteinExistence type="predicted"/>
<dbReference type="InterPro" id="IPR025403">
    <property type="entry name" value="TgpA-like_C"/>
</dbReference>
<dbReference type="Proteomes" id="UP000266677">
    <property type="component" value="Unassembled WGS sequence"/>
</dbReference>
<feature type="transmembrane region" description="Helical" evidence="2">
    <location>
        <begin position="220"/>
        <end position="241"/>
    </location>
</feature>
<name>A0A3A4KAX7_9NOCA</name>
<keyword evidence="2" id="KW-0812">Transmembrane</keyword>
<feature type="transmembrane region" description="Helical" evidence="2">
    <location>
        <begin position="163"/>
        <end position="181"/>
    </location>
</feature>
<feature type="compositionally biased region" description="Basic and acidic residues" evidence="1">
    <location>
        <begin position="25"/>
        <end position="42"/>
    </location>
</feature>